<proteinExistence type="predicted"/>
<dbReference type="OrthoDB" id="8455499at2"/>
<accession>A0A1W6MTQ5</accession>
<evidence type="ECO:0000313" key="1">
    <source>
        <dbReference type="EMBL" id="ARN80942.1"/>
    </source>
</evidence>
<dbReference type="Pfam" id="PF15603">
    <property type="entry name" value="Imm74"/>
    <property type="match status" value="1"/>
</dbReference>
<protein>
    <submittedName>
        <fullName evidence="1">Uncharacterized protein</fullName>
    </submittedName>
</protein>
<keyword evidence="2" id="KW-1185">Reference proteome</keyword>
<dbReference type="Proteomes" id="UP000193978">
    <property type="component" value="Chromosome"/>
</dbReference>
<dbReference type="InterPro" id="IPR028148">
    <property type="entry name" value="Imm74"/>
</dbReference>
<gene>
    <name evidence="1" type="ORF">B1812_07500</name>
</gene>
<dbReference type="KEGG" id="mbry:B1812_07500"/>
<dbReference type="RefSeq" id="WP_085771033.1">
    <property type="nucleotide sequence ID" value="NZ_AP027149.1"/>
</dbReference>
<organism evidence="1 2">
    <name type="scientific">Methylocystis bryophila</name>
    <dbReference type="NCBI Taxonomy" id="655015"/>
    <lineage>
        <taxon>Bacteria</taxon>
        <taxon>Pseudomonadati</taxon>
        <taxon>Pseudomonadota</taxon>
        <taxon>Alphaproteobacteria</taxon>
        <taxon>Hyphomicrobiales</taxon>
        <taxon>Methylocystaceae</taxon>
        <taxon>Methylocystis</taxon>
    </lineage>
</organism>
<evidence type="ECO:0000313" key="2">
    <source>
        <dbReference type="Proteomes" id="UP000193978"/>
    </source>
</evidence>
<dbReference type="STRING" id="655015.B1812_07500"/>
<name>A0A1W6MTQ5_9HYPH</name>
<reference evidence="1 2" key="1">
    <citation type="submission" date="2017-02" db="EMBL/GenBank/DDBJ databases">
        <authorList>
            <person name="Peterson S.W."/>
        </authorList>
    </citation>
    <scope>NUCLEOTIDE SEQUENCE [LARGE SCALE GENOMIC DNA]</scope>
    <source>
        <strain evidence="1 2">S285</strain>
    </source>
</reference>
<dbReference type="EMBL" id="CP019948">
    <property type="protein sequence ID" value="ARN80942.1"/>
    <property type="molecule type" value="Genomic_DNA"/>
</dbReference>
<sequence length="88" mass="9858">MTRRGSSIAVEIGDHAFCVRAWGRVLTIPFAPAPEDAEDEADLLVGLDEIEHWDPPDEERLVELDELAKILEAIERECDKRGLAVAFE</sequence>
<dbReference type="AlphaFoldDB" id="A0A1W6MTQ5"/>